<dbReference type="Proteomes" id="UP001230317">
    <property type="component" value="Unassembled WGS sequence"/>
</dbReference>
<dbReference type="RefSeq" id="WP_284636824.1">
    <property type="nucleotide sequence ID" value="NZ_JASNUS010000009.1"/>
</dbReference>
<evidence type="ECO:0000313" key="3">
    <source>
        <dbReference type="EMBL" id="MDK4335037.1"/>
    </source>
</evidence>
<organism evidence="3 4">
    <name type="scientific">Corynebacterium accolens</name>
    <dbReference type="NCBI Taxonomy" id="38284"/>
    <lineage>
        <taxon>Bacteria</taxon>
        <taxon>Bacillati</taxon>
        <taxon>Actinomycetota</taxon>
        <taxon>Actinomycetes</taxon>
        <taxon>Mycobacteriales</taxon>
        <taxon>Corynebacteriaceae</taxon>
        <taxon>Corynebacterium</taxon>
    </lineage>
</organism>
<feature type="compositionally biased region" description="Basic and acidic residues" evidence="1">
    <location>
        <begin position="43"/>
        <end position="55"/>
    </location>
</feature>
<feature type="region of interest" description="Disordered" evidence="1">
    <location>
        <begin position="148"/>
        <end position="246"/>
    </location>
</feature>
<evidence type="ECO:0000313" key="4">
    <source>
        <dbReference type="Proteomes" id="UP001230317"/>
    </source>
</evidence>
<feature type="region of interest" description="Disordered" evidence="1">
    <location>
        <begin position="37"/>
        <end position="62"/>
    </location>
</feature>
<comment type="caution">
    <text evidence="3">The sequence shown here is derived from an EMBL/GenBank/DDBJ whole genome shotgun (WGS) entry which is preliminary data.</text>
</comment>
<feature type="transmembrane region" description="Helical" evidence="2">
    <location>
        <begin position="125"/>
        <end position="146"/>
    </location>
</feature>
<evidence type="ECO:0000256" key="2">
    <source>
        <dbReference type="SAM" id="Phobius"/>
    </source>
</evidence>
<dbReference type="AlphaFoldDB" id="A0AAP4BZ76"/>
<feature type="compositionally biased region" description="Basic residues" evidence="1">
    <location>
        <begin position="96"/>
        <end position="119"/>
    </location>
</feature>
<sequence>MNPTAVNMALKTGSNLWKQLRDYRQEKSRETYTALEEAAQQMQKEDNSAFDEARKQAGAVTQAAHSRLERALEEFNSYREDAVERFDEAKKEATKKAKKARKQAKKKATKAAKKQTKKDKKSSKFWTVAGIVALLAAATGAIYYWLRSNDKPSQTPPRVDDYRGGTQNTAPESTLVYTSTSEGKHEADSDLAEEGAMRDEELLGSIDEQLAKHREEEEAAAEEADTTRITDDHQSEGKHRLQSDEQ</sequence>
<keyword evidence="2" id="KW-1133">Transmembrane helix</keyword>
<keyword evidence="2" id="KW-0812">Transmembrane</keyword>
<protein>
    <submittedName>
        <fullName evidence="3">Uncharacterized protein</fullName>
    </submittedName>
</protein>
<dbReference type="EMBL" id="JASNVU010000007">
    <property type="protein sequence ID" value="MDK4335037.1"/>
    <property type="molecule type" value="Genomic_DNA"/>
</dbReference>
<proteinExistence type="predicted"/>
<feature type="compositionally biased region" description="Polar residues" evidence="1">
    <location>
        <begin position="165"/>
        <end position="181"/>
    </location>
</feature>
<evidence type="ECO:0000256" key="1">
    <source>
        <dbReference type="SAM" id="MobiDB-lite"/>
    </source>
</evidence>
<accession>A0AAP4BZ76</accession>
<gene>
    <name evidence="3" type="ORF">QPX58_06360</name>
</gene>
<feature type="compositionally biased region" description="Basic and acidic residues" evidence="1">
    <location>
        <begin position="225"/>
        <end position="246"/>
    </location>
</feature>
<keyword evidence="2" id="KW-0472">Membrane</keyword>
<reference evidence="3" key="1">
    <citation type="submission" date="2023-05" db="EMBL/GenBank/DDBJ databases">
        <title>Metabolic capabilities are highly conserved among human nasal-associated Corynebacterium species in pangenomic analyses.</title>
        <authorList>
            <person name="Tran T.H."/>
            <person name="Roberts A.Q."/>
            <person name="Escapa I.F."/>
            <person name="Gao W."/>
            <person name="Conlan S."/>
            <person name="Kong H."/>
            <person name="Segre J.A."/>
            <person name="Kelly M.S."/>
            <person name="Lemon K.P."/>
        </authorList>
    </citation>
    <scope>NUCLEOTIDE SEQUENCE</scope>
    <source>
        <strain evidence="3">KPL2618</strain>
    </source>
</reference>
<feature type="region of interest" description="Disordered" evidence="1">
    <location>
        <begin position="89"/>
        <end position="119"/>
    </location>
</feature>
<name>A0AAP4BZ76_9CORY</name>